<dbReference type="PANTHER" id="PTHR10587:SF137">
    <property type="entry name" value="4-DEOXY-4-FORMAMIDO-L-ARABINOSE-PHOSPHOUNDECAPRENOL DEFORMYLASE ARND-RELATED"/>
    <property type="match status" value="1"/>
</dbReference>
<evidence type="ECO:0000256" key="1">
    <source>
        <dbReference type="SAM" id="Phobius"/>
    </source>
</evidence>
<dbReference type="EMBL" id="FODY01000011">
    <property type="protein sequence ID" value="SEP13684.1"/>
    <property type="molecule type" value="Genomic_DNA"/>
</dbReference>
<reference evidence="3 4" key="1">
    <citation type="submission" date="2016-10" db="EMBL/GenBank/DDBJ databases">
        <authorList>
            <person name="de Groot N.N."/>
        </authorList>
    </citation>
    <scope>NUCLEOTIDE SEQUENCE [LARGE SCALE GENOMIC DNA]</scope>
    <source>
        <strain evidence="3 4">DSM 13305</strain>
    </source>
</reference>
<dbReference type="GO" id="GO:0005975">
    <property type="term" value="P:carbohydrate metabolic process"/>
    <property type="evidence" value="ECO:0007669"/>
    <property type="project" value="InterPro"/>
</dbReference>
<dbReference type="PROSITE" id="PS51677">
    <property type="entry name" value="NODB"/>
    <property type="match status" value="1"/>
</dbReference>
<name>A0A1H8VEK2_9FIRM</name>
<dbReference type="Proteomes" id="UP000198847">
    <property type="component" value="Unassembled WGS sequence"/>
</dbReference>
<keyword evidence="1" id="KW-0812">Transmembrane</keyword>
<dbReference type="Pfam" id="PF01522">
    <property type="entry name" value="Polysacc_deac_1"/>
    <property type="match status" value="1"/>
</dbReference>
<keyword evidence="4" id="KW-1185">Reference proteome</keyword>
<dbReference type="GO" id="GO:0016810">
    <property type="term" value="F:hydrolase activity, acting on carbon-nitrogen (but not peptide) bonds"/>
    <property type="evidence" value="ECO:0007669"/>
    <property type="project" value="InterPro"/>
</dbReference>
<dbReference type="AlphaFoldDB" id="A0A1H8VEK2"/>
<dbReference type="Gene3D" id="3.20.20.370">
    <property type="entry name" value="Glycoside hydrolase/deacetylase"/>
    <property type="match status" value="1"/>
</dbReference>
<proteinExistence type="predicted"/>
<dbReference type="InterPro" id="IPR011330">
    <property type="entry name" value="Glyco_hydro/deAcase_b/a-brl"/>
</dbReference>
<keyword evidence="1" id="KW-1133">Transmembrane helix</keyword>
<evidence type="ECO:0000259" key="2">
    <source>
        <dbReference type="PROSITE" id="PS51677"/>
    </source>
</evidence>
<accession>A0A1H8VEK2</accession>
<gene>
    <name evidence="3" type="ORF">SAMN04490178_11140</name>
</gene>
<sequence length="273" mass="29206">MNNKYPVFLLSVLFLATCVVGTMFWVYRQTGPANPAAETAVQPLKKEVTAAPEPPTAPIKLAPTALPVTGVAAAEPAVALTFDSNLGNSGVPLVLDLLEKHGVHATFFISGPWAEAYPEETMRLVSGGHEIGNHGYAYQPERSGTVEGMKQDLAQSAAAIQKVAGVTVRLYRPAGGQFTPAGLQAAAELGYRSLAWEIDAIDHGGQQGDAIVGRVLQQLKPGAVIRMRVDDAQSADALDKLLPRILWQGYRIMPAGELLQRYGAQGMRYGKEM</sequence>
<dbReference type="InterPro" id="IPR050248">
    <property type="entry name" value="Polysacc_deacetylase_ArnD"/>
</dbReference>
<keyword evidence="1" id="KW-0472">Membrane</keyword>
<evidence type="ECO:0000313" key="4">
    <source>
        <dbReference type="Proteomes" id="UP000198847"/>
    </source>
</evidence>
<dbReference type="SUPFAM" id="SSF88713">
    <property type="entry name" value="Glycoside hydrolase/deacetylase"/>
    <property type="match status" value="1"/>
</dbReference>
<protein>
    <submittedName>
        <fullName evidence="3">Peptidoglycan/xylan/chitin deacetylase, PgdA/CDA1 family</fullName>
    </submittedName>
</protein>
<evidence type="ECO:0000313" key="3">
    <source>
        <dbReference type="EMBL" id="SEP13684.1"/>
    </source>
</evidence>
<feature type="domain" description="NodB homology" evidence="2">
    <location>
        <begin position="76"/>
        <end position="253"/>
    </location>
</feature>
<dbReference type="PANTHER" id="PTHR10587">
    <property type="entry name" value="GLYCOSYL TRANSFERASE-RELATED"/>
    <property type="match status" value="1"/>
</dbReference>
<dbReference type="InterPro" id="IPR002509">
    <property type="entry name" value="NODB_dom"/>
</dbReference>
<feature type="transmembrane region" description="Helical" evidence="1">
    <location>
        <begin position="7"/>
        <end position="27"/>
    </location>
</feature>
<dbReference type="STRING" id="112903.SAMN04490178_11140"/>
<organism evidence="3 4">
    <name type="scientific">Propionispora vibrioides</name>
    <dbReference type="NCBI Taxonomy" id="112903"/>
    <lineage>
        <taxon>Bacteria</taxon>
        <taxon>Bacillati</taxon>
        <taxon>Bacillota</taxon>
        <taxon>Negativicutes</taxon>
        <taxon>Selenomonadales</taxon>
        <taxon>Sporomusaceae</taxon>
        <taxon>Propionispora</taxon>
    </lineage>
</organism>